<dbReference type="AlphaFoldDB" id="A0A3N3E6W6"/>
<dbReference type="Proteomes" id="UP000278792">
    <property type="component" value="Unassembled WGS sequence"/>
</dbReference>
<dbReference type="EMBL" id="RKIK01000002">
    <property type="protein sequence ID" value="ROV62370.1"/>
    <property type="molecule type" value="Genomic_DNA"/>
</dbReference>
<dbReference type="PANTHER" id="PTHR40278:SF2">
    <property type="entry name" value="TYPE IV PILUS INNER MEMBRANE COMPONENT PILN"/>
    <property type="match status" value="1"/>
</dbReference>
<evidence type="ECO:0000256" key="1">
    <source>
        <dbReference type="SAM" id="MobiDB-lite"/>
    </source>
</evidence>
<dbReference type="InterPro" id="IPR007813">
    <property type="entry name" value="PilN"/>
</dbReference>
<feature type="compositionally biased region" description="Basic and acidic residues" evidence="1">
    <location>
        <begin position="182"/>
        <end position="201"/>
    </location>
</feature>
<feature type="region of interest" description="Disordered" evidence="1">
    <location>
        <begin position="178"/>
        <end position="201"/>
    </location>
</feature>
<dbReference type="Pfam" id="PF05137">
    <property type="entry name" value="PilN"/>
    <property type="match status" value="1"/>
</dbReference>
<dbReference type="PANTHER" id="PTHR40278">
    <property type="entry name" value="DNA UTILIZATION PROTEIN HOFN"/>
    <property type="match status" value="1"/>
</dbReference>
<keyword evidence="2" id="KW-1133">Transmembrane helix</keyword>
<organism evidence="3 4">
    <name type="scientific">Vibrio ponticus</name>
    <dbReference type="NCBI Taxonomy" id="265668"/>
    <lineage>
        <taxon>Bacteria</taxon>
        <taxon>Pseudomonadati</taxon>
        <taxon>Pseudomonadota</taxon>
        <taxon>Gammaproteobacteria</taxon>
        <taxon>Vibrionales</taxon>
        <taxon>Vibrionaceae</taxon>
        <taxon>Vibrio</taxon>
    </lineage>
</organism>
<gene>
    <name evidence="3" type="ORF">EGH82_01445</name>
</gene>
<protein>
    <recommendedName>
        <fullName evidence="5">Pilus assembly protein PilN</fullName>
    </recommendedName>
</protein>
<evidence type="ECO:0000313" key="3">
    <source>
        <dbReference type="EMBL" id="ROV62370.1"/>
    </source>
</evidence>
<evidence type="ECO:0000256" key="2">
    <source>
        <dbReference type="SAM" id="Phobius"/>
    </source>
</evidence>
<dbReference type="GO" id="GO:0043107">
    <property type="term" value="P:type IV pilus-dependent motility"/>
    <property type="evidence" value="ECO:0007669"/>
    <property type="project" value="TreeGrafter"/>
</dbReference>
<evidence type="ECO:0008006" key="5">
    <source>
        <dbReference type="Google" id="ProtNLM"/>
    </source>
</evidence>
<comment type="caution">
    <text evidence="3">The sequence shown here is derived from an EMBL/GenBank/DDBJ whole genome shotgun (WGS) entry which is preliminary data.</text>
</comment>
<name>A0A3N3E6W6_9VIBR</name>
<evidence type="ECO:0000313" key="4">
    <source>
        <dbReference type="Proteomes" id="UP000278792"/>
    </source>
</evidence>
<keyword evidence="2" id="KW-0472">Membrane</keyword>
<dbReference type="GO" id="GO:0043683">
    <property type="term" value="P:type IV pilus assembly"/>
    <property type="evidence" value="ECO:0007669"/>
    <property type="project" value="TreeGrafter"/>
</dbReference>
<keyword evidence="2" id="KW-0812">Transmembrane</keyword>
<proteinExistence type="predicted"/>
<feature type="transmembrane region" description="Helical" evidence="2">
    <location>
        <begin position="23"/>
        <end position="45"/>
    </location>
</feature>
<accession>A0A3N3E6W6</accession>
<dbReference type="InterPro" id="IPR052534">
    <property type="entry name" value="Extracell_DNA_Util/SecSys_Comp"/>
</dbReference>
<sequence>MVLHRINLLPWREQQLKHQQRRFISMLVVSIVIAYLLLLGAGSYIESQQQIQQQRLDYLNTHLAKLNHQQTELAQRTLQQQASQQQLQQLSDLQWQRNQPTLLMQLLASLIPQGVYLESMTLKAQLVTIKGVAHSTEQLTHLLESFETSQPITQVVMHSIQHSQQASSDLSQTFHLSFRLPLRPEKNEKGEKREERADENR</sequence>
<reference evidence="3 4" key="1">
    <citation type="submission" date="2018-11" db="EMBL/GenBank/DDBJ databases">
        <title>Vibrio ponticus strain CAIM 1751 pathogenic for the snapper Lutjanus guttatus.</title>
        <authorList>
            <person name="Soto-Rodriguez S."/>
            <person name="Lozano-Olvera R."/>
            <person name="Gomez-Gil B."/>
        </authorList>
    </citation>
    <scope>NUCLEOTIDE SEQUENCE [LARGE SCALE GENOMIC DNA]</scope>
    <source>
        <strain evidence="3 4">CAIM 1751</strain>
    </source>
</reference>